<dbReference type="Gene3D" id="2.130.10.10">
    <property type="entry name" value="YVTN repeat-like/Quinoprotein amine dehydrogenase"/>
    <property type="match status" value="1"/>
</dbReference>
<dbReference type="GO" id="GO:0043254">
    <property type="term" value="P:regulation of protein-containing complex assembly"/>
    <property type="evidence" value="ECO:0007669"/>
    <property type="project" value="UniProtKB-ARBA"/>
</dbReference>
<dbReference type="OrthoDB" id="273771at2759"/>
<dbReference type="PROSITE" id="PS00678">
    <property type="entry name" value="WD_REPEATS_1"/>
    <property type="match status" value="1"/>
</dbReference>
<keyword evidence="11" id="KW-1185">Reference proteome</keyword>
<evidence type="ECO:0000256" key="8">
    <source>
        <dbReference type="PROSITE-ProRule" id="PRU00221"/>
    </source>
</evidence>
<proteinExistence type="predicted"/>
<sequence length="392" mass="43454">MKNFSSPSPTGNPRTCSIPGKRQEKESEERSQQSQQDDDKQEEARCEWDFSLSTVISSCSSAVSDAIGVVEFDQSDTLLATGGIARKIRIYSVQNSLLSPESAEIGVSFLDHAVACEYYLCTPAKLSSLKWKPGSGSRVLGSGDYDGVVMEYDLERRVPVFERDEHGGRRVWGIDYSNSEPIIGASVSDDGTMQMWDPRCHRGSCLASVQPNRAALNPVCSVEFNPFGVPLVTVGSTDRKIYGYDIRQTVDPVFVIDGHQKPVTYTRFLNSQTIVSSSIDGCLMMWNTDNLRSIRTYRGHVNYKRFVGLSVWRNGGLLSCGSENNHIFVYDKRWGKPIWVRGFDLVAPCNRSFVSSICWRQIGEERCTLVAGGSNGVLQVFAGEKKAYVVGS</sequence>
<dbReference type="PANTHER" id="PTHR45389">
    <property type="entry name" value="WD REPEAT-CONTAINING PROTEIN RUP1"/>
    <property type="match status" value="1"/>
</dbReference>
<evidence type="ECO:0000256" key="5">
    <source>
        <dbReference type="ARBA" id="ARBA00022737"/>
    </source>
</evidence>
<keyword evidence="6" id="KW-0287">Flowering</keyword>
<accession>A0A2Z7CSA2</accession>
<comment type="subcellular location">
    <subcellularLocation>
        <location evidence="2">Cytoplasm</location>
        <location evidence="2">Cytosol</location>
    </subcellularLocation>
    <subcellularLocation>
        <location evidence="1">Nucleus</location>
    </subcellularLocation>
</comment>
<dbReference type="PROSITE" id="PS50082">
    <property type="entry name" value="WD_REPEATS_2"/>
    <property type="match status" value="1"/>
</dbReference>
<evidence type="ECO:0000256" key="2">
    <source>
        <dbReference type="ARBA" id="ARBA00004514"/>
    </source>
</evidence>
<evidence type="ECO:0000256" key="3">
    <source>
        <dbReference type="ARBA" id="ARBA00022490"/>
    </source>
</evidence>
<keyword evidence="4 8" id="KW-0853">WD repeat</keyword>
<dbReference type="GO" id="GO:0009908">
    <property type="term" value="P:flower development"/>
    <property type="evidence" value="ECO:0007669"/>
    <property type="project" value="UniProtKB-KW"/>
</dbReference>
<dbReference type="PANTHER" id="PTHR45389:SF1">
    <property type="entry name" value="WD REPEAT-CONTAINING PROTEIN RUP1"/>
    <property type="match status" value="1"/>
</dbReference>
<evidence type="ECO:0000313" key="11">
    <source>
        <dbReference type="Proteomes" id="UP000250235"/>
    </source>
</evidence>
<dbReference type="SUPFAM" id="SSF50978">
    <property type="entry name" value="WD40 repeat-like"/>
    <property type="match status" value="1"/>
</dbReference>
<dbReference type="GO" id="GO:0005634">
    <property type="term" value="C:nucleus"/>
    <property type="evidence" value="ECO:0007669"/>
    <property type="project" value="UniProtKB-SubCell"/>
</dbReference>
<dbReference type="InterPro" id="IPR019775">
    <property type="entry name" value="WD40_repeat_CS"/>
</dbReference>
<dbReference type="InterPro" id="IPR015943">
    <property type="entry name" value="WD40/YVTN_repeat-like_dom_sf"/>
</dbReference>
<feature type="compositionally biased region" description="Basic and acidic residues" evidence="9">
    <location>
        <begin position="21"/>
        <end position="31"/>
    </location>
</feature>
<reference evidence="10 11" key="1">
    <citation type="journal article" date="2015" name="Proc. Natl. Acad. Sci. U.S.A.">
        <title>The resurrection genome of Boea hygrometrica: A blueprint for survival of dehydration.</title>
        <authorList>
            <person name="Xiao L."/>
            <person name="Yang G."/>
            <person name="Zhang L."/>
            <person name="Yang X."/>
            <person name="Zhao S."/>
            <person name="Ji Z."/>
            <person name="Zhou Q."/>
            <person name="Hu M."/>
            <person name="Wang Y."/>
            <person name="Chen M."/>
            <person name="Xu Y."/>
            <person name="Jin H."/>
            <person name="Xiao X."/>
            <person name="Hu G."/>
            <person name="Bao F."/>
            <person name="Hu Y."/>
            <person name="Wan P."/>
            <person name="Li L."/>
            <person name="Deng X."/>
            <person name="Kuang T."/>
            <person name="Xiang C."/>
            <person name="Zhu J.K."/>
            <person name="Oliver M.J."/>
            <person name="He Y."/>
        </authorList>
    </citation>
    <scope>NUCLEOTIDE SEQUENCE [LARGE SCALE GENOMIC DNA]</scope>
    <source>
        <strain evidence="11">cv. XS01</strain>
    </source>
</reference>
<evidence type="ECO:0000313" key="10">
    <source>
        <dbReference type="EMBL" id="KZV49673.1"/>
    </source>
</evidence>
<dbReference type="AlphaFoldDB" id="A0A2Z7CSA2"/>
<feature type="compositionally biased region" description="Polar residues" evidence="9">
    <location>
        <begin position="1"/>
        <end position="15"/>
    </location>
</feature>
<name>A0A2Z7CSA2_9LAMI</name>
<dbReference type="InterPro" id="IPR044616">
    <property type="entry name" value="RUP1/2"/>
</dbReference>
<feature type="repeat" description="WD" evidence="8">
    <location>
        <begin position="256"/>
        <end position="296"/>
    </location>
</feature>
<evidence type="ECO:0000256" key="7">
    <source>
        <dbReference type="ARBA" id="ARBA00023242"/>
    </source>
</evidence>
<feature type="region of interest" description="Disordered" evidence="9">
    <location>
        <begin position="1"/>
        <end position="43"/>
    </location>
</feature>
<dbReference type="FunFam" id="2.130.10.10:FF:000853">
    <property type="entry name" value="WD repeat-containing protein RUP2"/>
    <property type="match status" value="1"/>
</dbReference>
<dbReference type="GO" id="GO:0010224">
    <property type="term" value="P:response to UV-B"/>
    <property type="evidence" value="ECO:0007669"/>
    <property type="project" value="UniProtKB-ARBA"/>
</dbReference>
<dbReference type="GO" id="GO:0005829">
    <property type="term" value="C:cytosol"/>
    <property type="evidence" value="ECO:0007669"/>
    <property type="project" value="UniProtKB-SubCell"/>
</dbReference>
<protein>
    <submittedName>
        <fullName evidence="10">Uncharacterized protein</fullName>
    </submittedName>
</protein>
<dbReference type="EMBL" id="KQ992993">
    <property type="protein sequence ID" value="KZV49673.1"/>
    <property type="molecule type" value="Genomic_DNA"/>
</dbReference>
<dbReference type="InterPro" id="IPR036322">
    <property type="entry name" value="WD40_repeat_dom_sf"/>
</dbReference>
<keyword evidence="7" id="KW-0539">Nucleus</keyword>
<evidence type="ECO:0000256" key="4">
    <source>
        <dbReference type="ARBA" id="ARBA00022574"/>
    </source>
</evidence>
<keyword evidence="5" id="KW-0677">Repeat</keyword>
<dbReference type="SMART" id="SM00320">
    <property type="entry name" value="WD40"/>
    <property type="match status" value="7"/>
</dbReference>
<gene>
    <name evidence="10" type="ORF">F511_16787</name>
</gene>
<keyword evidence="3" id="KW-0963">Cytoplasm</keyword>
<evidence type="ECO:0000256" key="9">
    <source>
        <dbReference type="SAM" id="MobiDB-lite"/>
    </source>
</evidence>
<dbReference type="InterPro" id="IPR001680">
    <property type="entry name" value="WD40_rpt"/>
</dbReference>
<dbReference type="Pfam" id="PF00400">
    <property type="entry name" value="WD40"/>
    <property type="match status" value="2"/>
</dbReference>
<dbReference type="Proteomes" id="UP000250235">
    <property type="component" value="Unassembled WGS sequence"/>
</dbReference>
<evidence type="ECO:0000256" key="6">
    <source>
        <dbReference type="ARBA" id="ARBA00023089"/>
    </source>
</evidence>
<organism evidence="10 11">
    <name type="scientific">Dorcoceras hygrometricum</name>
    <dbReference type="NCBI Taxonomy" id="472368"/>
    <lineage>
        <taxon>Eukaryota</taxon>
        <taxon>Viridiplantae</taxon>
        <taxon>Streptophyta</taxon>
        <taxon>Embryophyta</taxon>
        <taxon>Tracheophyta</taxon>
        <taxon>Spermatophyta</taxon>
        <taxon>Magnoliopsida</taxon>
        <taxon>eudicotyledons</taxon>
        <taxon>Gunneridae</taxon>
        <taxon>Pentapetalae</taxon>
        <taxon>asterids</taxon>
        <taxon>lamiids</taxon>
        <taxon>Lamiales</taxon>
        <taxon>Gesneriaceae</taxon>
        <taxon>Didymocarpoideae</taxon>
        <taxon>Trichosporeae</taxon>
        <taxon>Loxocarpinae</taxon>
        <taxon>Dorcoceras</taxon>
    </lineage>
</organism>
<evidence type="ECO:0000256" key="1">
    <source>
        <dbReference type="ARBA" id="ARBA00004123"/>
    </source>
</evidence>